<accession>A0ABN0XUS7</accession>
<dbReference type="RefSeq" id="WP_252810987.1">
    <property type="nucleotide sequence ID" value="NZ_BAAABM010000076.1"/>
</dbReference>
<dbReference type="InterPro" id="IPR014030">
    <property type="entry name" value="Ketoacyl_synth_N"/>
</dbReference>
<gene>
    <name evidence="2" type="ORF">GCM10010151_74400</name>
</gene>
<dbReference type="InterPro" id="IPR016039">
    <property type="entry name" value="Thiolase-like"/>
</dbReference>
<sequence>MNLPAGMLATDAVVTGIGVVVPPGTPADPGRPWFDTRARLGPRGYKYLPAASRYLLAAAREAMADGGGLDLVPGERRAATFGTNSGSAAVLDGMDRTVADGHADDLSPAMAPFFAINVLGSRPCAEYEVKGFQLTLTSPRVAGLEAMEVGLRALSLGRCSSLLVAAMEDGPPGPASPVADGPALPEEGAVAMVFEPPAAAAARGGRWYGACRARTAFLPPHLAGTREGQDRLGRIVTDLLTGLGADRPLPVHVIADGSAVGETVAAVLTAHPRTGPITSRTAAGLGCLTPMVRLAGLLAARTGDRLIVTATAEGNLALARIFDPGRSPC</sequence>
<feature type="domain" description="Beta-ketoacyl synthase-like N-terminal" evidence="1">
    <location>
        <begin position="41"/>
        <end position="168"/>
    </location>
</feature>
<keyword evidence="3" id="KW-1185">Reference proteome</keyword>
<evidence type="ECO:0000313" key="2">
    <source>
        <dbReference type="EMBL" id="GAA0373446.1"/>
    </source>
</evidence>
<comment type="caution">
    <text evidence="2">The sequence shown here is derived from an EMBL/GenBank/DDBJ whole genome shotgun (WGS) entry which is preliminary data.</text>
</comment>
<name>A0ABN0XUS7_9ACTN</name>
<organism evidence="2 3">
    <name type="scientific">Actinoallomurus spadix</name>
    <dbReference type="NCBI Taxonomy" id="79912"/>
    <lineage>
        <taxon>Bacteria</taxon>
        <taxon>Bacillati</taxon>
        <taxon>Actinomycetota</taxon>
        <taxon>Actinomycetes</taxon>
        <taxon>Streptosporangiales</taxon>
        <taxon>Thermomonosporaceae</taxon>
        <taxon>Actinoallomurus</taxon>
    </lineage>
</organism>
<protein>
    <recommendedName>
        <fullName evidence="1">Beta-ketoacyl synthase-like N-terminal domain-containing protein</fullName>
    </recommendedName>
</protein>
<dbReference type="EMBL" id="BAAABM010000076">
    <property type="protein sequence ID" value="GAA0373446.1"/>
    <property type="molecule type" value="Genomic_DNA"/>
</dbReference>
<dbReference type="Proteomes" id="UP001501822">
    <property type="component" value="Unassembled WGS sequence"/>
</dbReference>
<dbReference type="SUPFAM" id="SSF53901">
    <property type="entry name" value="Thiolase-like"/>
    <property type="match status" value="1"/>
</dbReference>
<evidence type="ECO:0000313" key="3">
    <source>
        <dbReference type="Proteomes" id="UP001501822"/>
    </source>
</evidence>
<evidence type="ECO:0000259" key="1">
    <source>
        <dbReference type="Pfam" id="PF00109"/>
    </source>
</evidence>
<dbReference type="Gene3D" id="3.40.47.10">
    <property type="match status" value="1"/>
</dbReference>
<dbReference type="Pfam" id="PF00109">
    <property type="entry name" value="ketoacyl-synt"/>
    <property type="match status" value="1"/>
</dbReference>
<reference evidence="2 3" key="1">
    <citation type="journal article" date="2019" name="Int. J. Syst. Evol. Microbiol.">
        <title>The Global Catalogue of Microorganisms (GCM) 10K type strain sequencing project: providing services to taxonomists for standard genome sequencing and annotation.</title>
        <authorList>
            <consortium name="The Broad Institute Genomics Platform"/>
            <consortium name="The Broad Institute Genome Sequencing Center for Infectious Disease"/>
            <person name="Wu L."/>
            <person name="Ma J."/>
        </authorList>
    </citation>
    <scope>NUCLEOTIDE SEQUENCE [LARGE SCALE GENOMIC DNA]</scope>
    <source>
        <strain evidence="2 3">JCM 3146</strain>
    </source>
</reference>
<proteinExistence type="predicted"/>